<dbReference type="GO" id="GO:0032259">
    <property type="term" value="P:methylation"/>
    <property type="evidence" value="ECO:0007669"/>
    <property type="project" value="UniProtKB-KW"/>
</dbReference>
<dbReference type="PANTHER" id="PTHR43036">
    <property type="entry name" value="OSJNBB0011N17.9 PROTEIN"/>
    <property type="match status" value="1"/>
</dbReference>
<dbReference type="SUPFAM" id="SSF53335">
    <property type="entry name" value="S-adenosyl-L-methionine-dependent methyltransferases"/>
    <property type="match status" value="1"/>
</dbReference>
<dbReference type="Proteomes" id="UP000502179">
    <property type="component" value="Chromosome"/>
</dbReference>
<evidence type="ECO:0000313" key="1">
    <source>
        <dbReference type="EMBL" id="QIJ72490.1"/>
    </source>
</evidence>
<dbReference type="AlphaFoldDB" id="A0A6G7PXZ5"/>
<dbReference type="Gene3D" id="3.10.50.40">
    <property type="match status" value="1"/>
</dbReference>
<dbReference type="PANTHER" id="PTHR43036:SF2">
    <property type="entry name" value="OS04G0481300 PROTEIN"/>
    <property type="match status" value="1"/>
</dbReference>
<keyword evidence="1" id="KW-0808">Transferase</keyword>
<dbReference type="GO" id="GO:0008757">
    <property type="term" value="F:S-adenosylmethionine-dependent methyltransferase activity"/>
    <property type="evidence" value="ECO:0007669"/>
    <property type="project" value="InterPro"/>
</dbReference>
<keyword evidence="2" id="KW-1185">Reference proteome</keyword>
<reference evidence="1 2" key="1">
    <citation type="submission" date="2020-02" db="EMBL/GenBank/DDBJ databases">
        <title>Genome analysis of Thermosulfuriphilus ammonigenes ST65T, an anaerobic thermophilic chemolithoautotrophic bacterium isolated from a deep-sea hydrothermal vent.</title>
        <authorList>
            <person name="Slobodkina G."/>
            <person name="Allioux M."/>
            <person name="Merkel A."/>
            <person name="Alain K."/>
            <person name="Jebbar M."/>
            <person name="Slobodkin A."/>
        </authorList>
    </citation>
    <scope>NUCLEOTIDE SEQUENCE [LARGE SCALE GENOMIC DNA]</scope>
    <source>
        <strain evidence="1 2">ST65</strain>
    </source>
</reference>
<dbReference type="EMBL" id="CP048877">
    <property type="protein sequence ID" value="QIJ72490.1"/>
    <property type="molecule type" value="Genomic_DNA"/>
</dbReference>
<dbReference type="Gene3D" id="3.40.50.150">
    <property type="entry name" value="Vaccinia Virus protein VP39"/>
    <property type="match status" value="1"/>
</dbReference>
<keyword evidence="1" id="KW-0489">Methyltransferase</keyword>
<proteinExistence type="predicted"/>
<dbReference type="InterPro" id="IPR046357">
    <property type="entry name" value="PPIase_dom_sf"/>
</dbReference>
<evidence type="ECO:0000313" key="2">
    <source>
        <dbReference type="Proteomes" id="UP000502179"/>
    </source>
</evidence>
<dbReference type="KEGG" id="tav:G4V39_09500"/>
<protein>
    <submittedName>
        <fullName evidence="1">Methyltransferase domain-containing protein</fullName>
    </submittedName>
</protein>
<name>A0A6G7PXZ5_9BACT</name>
<dbReference type="SUPFAM" id="SSF54534">
    <property type="entry name" value="FKBP-like"/>
    <property type="match status" value="1"/>
</dbReference>
<dbReference type="GO" id="GO:0003755">
    <property type="term" value="F:peptidyl-prolyl cis-trans isomerase activity"/>
    <property type="evidence" value="ECO:0007669"/>
    <property type="project" value="InterPro"/>
</dbReference>
<dbReference type="RefSeq" id="WP_166032707.1">
    <property type="nucleotide sequence ID" value="NZ_CP048877.1"/>
</dbReference>
<dbReference type="Pfam" id="PF08241">
    <property type="entry name" value="Methyltransf_11"/>
    <property type="match status" value="1"/>
</dbReference>
<accession>A0A6G7PXZ5</accession>
<organism evidence="1 2">
    <name type="scientific">Thermosulfuriphilus ammonigenes</name>
    <dbReference type="NCBI Taxonomy" id="1936021"/>
    <lineage>
        <taxon>Bacteria</taxon>
        <taxon>Pseudomonadati</taxon>
        <taxon>Thermodesulfobacteriota</taxon>
        <taxon>Thermodesulfobacteria</taxon>
        <taxon>Thermodesulfobacteriales</taxon>
        <taxon>Thermodesulfobacteriaceae</taxon>
        <taxon>Thermosulfuriphilus</taxon>
    </lineage>
</organism>
<gene>
    <name evidence="1" type="ORF">G4V39_09500</name>
</gene>
<dbReference type="InterPro" id="IPR013216">
    <property type="entry name" value="Methyltransf_11"/>
</dbReference>
<dbReference type="InterPro" id="IPR029063">
    <property type="entry name" value="SAM-dependent_MTases_sf"/>
</dbReference>
<sequence>MPIKTIQYLDCHLYWQSEYATHEERYLVKANLWRDLWPQEVAQALTEAKAGDRLHFSFPPGSLVPKRDEAEIRKASPKRFKEHQVGDRPRLGRFYPRGVFNLIGFFGADIRPTRIIKLTEDVMVLDLNHPLADRELKLEIEVLEVVSRGEERGGRVRDWIEILLDGPGIQARWKDLPTDFGGPKAQRRTDPTPDCQFYSRPGVSTPIDQKAASLIRELLEKVLPPGPVLELFCPGQSLVPPGYPVVTLSPCQPQVKPGGEERIIQDLNEDPRLPFKDGSFAAAVINLTLPYLLRPFALAWEVARVLKPKGVFIMTFTDRYLPSRATELWIDLHPFERMGYATEILLESGSFGHLETYSARGFPRPAHDPLFPQRREADPVFAVWGKRL</sequence>